<keyword evidence="2" id="KW-0378">Hydrolase</keyword>
<gene>
    <name evidence="7" type="ORF">HQ605_09910</name>
</gene>
<evidence type="ECO:0000256" key="3">
    <source>
        <dbReference type="ARBA" id="ARBA00023186"/>
    </source>
</evidence>
<comment type="catalytic activity">
    <reaction evidence="5">
        <text>GTP + H2O = GDP + phosphate + H(+)</text>
        <dbReference type="Rhea" id="RHEA:19669"/>
        <dbReference type="ChEBI" id="CHEBI:15377"/>
        <dbReference type="ChEBI" id="CHEBI:15378"/>
        <dbReference type="ChEBI" id="CHEBI:37565"/>
        <dbReference type="ChEBI" id="CHEBI:43474"/>
        <dbReference type="ChEBI" id="CHEBI:58189"/>
    </reaction>
    <physiologicalReaction direction="left-to-right" evidence="5">
        <dbReference type="Rhea" id="RHEA:19670"/>
    </physiologicalReaction>
</comment>
<evidence type="ECO:0000256" key="2">
    <source>
        <dbReference type="ARBA" id="ARBA00022801"/>
    </source>
</evidence>
<evidence type="ECO:0000256" key="1">
    <source>
        <dbReference type="ARBA" id="ARBA00022741"/>
    </source>
</evidence>
<protein>
    <submittedName>
        <fullName evidence="7">GTP-binding protein</fullName>
    </submittedName>
</protein>
<feature type="domain" description="CobW C-terminal" evidence="6">
    <location>
        <begin position="272"/>
        <end position="363"/>
    </location>
</feature>
<keyword evidence="1" id="KW-0547">Nucleotide-binding</keyword>
<dbReference type="Gene3D" id="3.30.1220.10">
    <property type="entry name" value="CobW-like, C-terminal domain"/>
    <property type="match status" value="1"/>
</dbReference>
<dbReference type="InterPro" id="IPR003495">
    <property type="entry name" value="CobW/HypB/UreG_nucleotide-bd"/>
</dbReference>
<dbReference type="Pfam" id="PF07683">
    <property type="entry name" value="CobW_C"/>
    <property type="match status" value="1"/>
</dbReference>
<dbReference type="CDD" id="cd03112">
    <property type="entry name" value="CobW-like"/>
    <property type="match status" value="1"/>
</dbReference>
<dbReference type="InterPro" id="IPR036627">
    <property type="entry name" value="CobW-likC_sf"/>
</dbReference>
<keyword evidence="8" id="KW-1185">Reference proteome</keyword>
<organism evidence="7 8">
    <name type="scientific">Rhodococcoides kroppenstedtii</name>
    <dbReference type="NCBI Taxonomy" id="293050"/>
    <lineage>
        <taxon>Bacteria</taxon>
        <taxon>Bacillati</taxon>
        <taxon>Actinomycetota</taxon>
        <taxon>Actinomycetes</taxon>
        <taxon>Mycobacteriales</taxon>
        <taxon>Nocardiaceae</taxon>
        <taxon>Rhodococcoides</taxon>
    </lineage>
</organism>
<dbReference type="Proteomes" id="UP001520140">
    <property type="component" value="Unassembled WGS sequence"/>
</dbReference>
<evidence type="ECO:0000256" key="4">
    <source>
        <dbReference type="ARBA" id="ARBA00034320"/>
    </source>
</evidence>
<dbReference type="RefSeq" id="WP_068103579.1">
    <property type="nucleotide sequence ID" value="NZ_JABUKE010000008.1"/>
</dbReference>
<name>A0ABS7NT04_9NOCA</name>
<dbReference type="PANTHER" id="PTHR43603:SF1">
    <property type="entry name" value="ZINC-REGULATED GTPASE METALLOPROTEIN ACTIVATOR 1"/>
    <property type="match status" value="1"/>
</dbReference>
<accession>A0ABS7NT04</accession>
<dbReference type="SMART" id="SM00833">
    <property type="entry name" value="CobW_C"/>
    <property type="match status" value="1"/>
</dbReference>
<dbReference type="Gene3D" id="3.40.50.300">
    <property type="entry name" value="P-loop containing nucleotide triphosphate hydrolases"/>
    <property type="match status" value="1"/>
</dbReference>
<dbReference type="Pfam" id="PF02492">
    <property type="entry name" value="cobW"/>
    <property type="match status" value="1"/>
</dbReference>
<evidence type="ECO:0000313" key="8">
    <source>
        <dbReference type="Proteomes" id="UP001520140"/>
    </source>
</evidence>
<evidence type="ECO:0000313" key="7">
    <source>
        <dbReference type="EMBL" id="MBY6321138.1"/>
    </source>
</evidence>
<comment type="similarity">
    <text evidence="4">Belongs to the SIMIBI class G3E GTPase family. ZNG1 subfamily.</text>
</comment>
<proteinExistence type="inferred from homology"/>
<dbReference type="PANTHER" id="PTHR43603">
    <property type="entry name" value="COBW DOMAIN-CONTAINING PROTEIN DDB_G0274527"/>
    <property type="match status" value="1"/>
</dbReference>
<dbReference type="InterPro" id="IPR027417">
    <property type="entry name" value="P-loop_NTPase"/>
</dbReference>
<reference evidence="7 8" key="1">
    <citation type="submission" date="2020-06" db="EMBL/GenBank/DDBJ databases">
        <title>Taxonomy, biology and ecology of Rhodococcus bacteria occurring in California pistachio and other woody hosts as revealed by genome sequence analyses.</title>
        <authorList>
            <person name="Gai Y."/>
            <person name="Riely B."/>
        </authorList>
    </citation>
    <scope>NUCLEOTIDE SEQUENCE [LARGE SCALE GENOMIC DNA]</scope>
    <source>
        <strain evidence="7 8">BP-284</strain>
    </source>
</reference>
<dbReference type="EMBL" id="JABUKG010000009">
    <property type="protein sequence ID" value="MBY6321138.1"/>
    <property type="molecule type" value="Genomic_DNA"/>
</dbReference>
<dbReference type="InterPro" id="IPR051927">
    <property type="entry name" value="Zn_Chap_cDPG_Synth"/>
</dbReference>
<keyword evidence="3" id="KW-0143">Chaperone</keyword>
<evidence type="ECO:0000259" key="6">
    <source>
        <dbReference type="SMART" id="SM00833"/>
    </source>
</evidence>
<evidence type="ECO:0000256" key="5">
    <source>
        <dbReference type="ARBA" id="ARBA00049117"/>
    </source>
</evidence>
<dbReference type="SUPFAM" id="SSF52540">
    <property type="entry name" value="P-loop containing nucleoside triphosphate hydrolases"/>
    <property type="match status" value="1"/>
</dbReference>
<comment type="caution">
    <text evidence="7">The sequence shown here is derived from an EMBL/GenBank/DDBJ whole genome shotgun (WGS) entry which is preliminary data.</text>
</comment>
<dbReference type="InterPro" id="IPR011629">
    <property type="entry name" value="CobW-like_C"/>
</dbReference>
<sequence length="396" mass="41969">MSAPLPVTVLSGFLGAGKTTVLQHVLTNRVGLRVAVIVNDMSEINIDARLVDGSAAEKATTLLRTEEKLVELTNGCICCTLREDLVESVAALAAAGTVDYLLIESTGISEPMPVAASFEWEFAPDDDSPLARGLDGTRLGDVARLDTMVTVVDAVTFLAEISRGDTLDSRGAGVVPGDDRSIADLLVDQVEFADVVLLTKTDLVSDTLAGATEAAVRRLNPRADIVRVVDGAVDPARVIDTGLYDPVAALSAPGWDDEVAGTHTPETEEYGISSTVFRADRPFHPQRLADVLAGLTGILRSKGFCWVASRADRAAVWSQAGPTMTIDGAGPWTEIDLDPGQEIVLIGIRLNADAVHRALASALLTDAETAAGPDTWRRWPDPLPPWTVETHLHAVG</sequence>